<evidence type="ECO:0000256" key="1">
    <source>
        <dbReference type="ARBA" id="ARBA00022801"/>
    </source>
</evidence>
<accession>A0A1G1VN44</accession>
<feature type="domain" description="Serine aminopeptidase S33" evidence="2">
    <location>
        <begin position="24"/>
        <end position="140"/>
    </location>
</feature>
<evidence type="ECO:0000313" key="3">
    <source>
        <dbReference type="EMBL" id="OGY16811.1"/>
    </source>
</evidence>
<gene>
    <name evidence="3" type="ORF">A2785_03535</name>
</gene>
<dbReference type="SUPFAM" id="SSF53474">
    <property type="entry name" value="alpha/beta-Hydrolases"/>
    <property type="match status" value="1"/>
</dbReference>
<dbReference type="InterPro" id="IPR052382">
    <property type="entry name" value="ABHD10_acyl-thioesterase"/>
</dbReference>
<dbReference type="EMBL" id="MHCI01000009">
    <property type="protein sequence ID" value="OGY16811.1"/>
    <property type="molecule type" value="Genomic_DNA"/>
</dbReference>
<dbReference type="AlphaFoldDB" id="A0A1G1VN44"/>
<name>A0A1G1VN44_9BACT</name>
<sequence length="259" mass="29683">MKTSFTNRKGKRLVVQIDPEKFTDNLVFIAHGLGGFKEQPHIQIITEAFLENNFTAIRWDMSSSIGESEGSIENATLTDYYEDLEDVISWAERQIWYIEPFMLSGHSIGSASIIMFVTKHPNKVKGLAPISAFLSGRSYFEFKKNEVGEWKKKGFMLEASTSKPGVVKKLSWNFMEDILKYNFVDDAEKLTLPVLLIVGSEDQGTPYKDQKKFFDNLASKQKELHVIKGAPQTFYNQEHLVKIKEIMKKWIKKVEEAKG</sequence>
<feature type="domain" description="Serine aminopeptidase S33" evidence="2">
    <location>
        <begin position="158"/>
        <end position="230"/>
    </location>
</feature>
<organism evidence="3 4">
    <name type="scientific">Candidatus Chisholmbacteria bacterium RIFCSPHIGHO2_01_FULL_49_18</name>
    <dbReference type="NCBI Taxonomy" id="1797590"/>
    <lineage>
        <taxon>Bacteria</taxon>
        <taxon>Candidatus Chisholmiibacteriota</taxon>
    </lineage>
</organism>
<proteinExistence type="predicted"/>
<dbReference type="Proteomes" id="UP000179069">
    <property type="component" value="Unassembled WGS sequence"/>
</dbReference>
<dbReference type="Gene3D" id="3.40.50.1820">
    <property type="entry name" value="alpha/beta hydrolase"/>
    <property type="match status" value="1"/>
</dbReference>
<evidence type="ECO:0000313" key="4">
    <source>
        <dbReference type="Proteomes" id="UP000179069"/>
    </source>
</evidence>
<reference evidence="3 4" key="1">
    <citation type="journal article" date="2016" name="Nat. Commun.">
        <title>Thousands of microbial genomes shed light on interconnected biogeochemical processes in an aquifer system.</title>
        <authorList>
            <person name="Anantharaman K."/>
            <person name="Brown C.T."/>
            <person name="Hug L.A."/>
            <person name="Sharon I."/>
            <person name="Castelle C.J."/>
            <person name="Probst A.J."/>
            <person name="Thomas B.C."/>
            <person name="Singh A."/>
            <person name="Wilkins M.J."/>
            <person name="Karaoz U."/>
            <person name="Brodie E.L."/>
            <person name="Williams K.H."/>
            <person name="Hubbard S.S."/>
            <person name="Banfield J.F."/>
        </authorList>
    </citation>
    <scope>NUCLEOTIDE SEQUENCE [LARGE SCALE GENOMIC DNA]</scope>
</reference>
<protein>
    <recommendedName>
        <fullName evidence="2">Serine aminopeptidase S33 domain-containing protein</fullName>
    </recommendedName>
</protein>
<dbReference type="InterPro" id="IPR022742">
    <property type="entry name" value="Hydrolase_4"/>
</dbReference>
<evidence type="ECO:0000259" key="2">
    <source>
        <dbReference type="Pfam" id="PF12146"/>
    </source>
</evidence>
<dbReference type="PANTHER" id="PTHR16138:SF7">
    <property type="entry name" value="PALMITOYL-PROTEIN THIOESTERASE ABHD10, MITOCHONDRIAL"/>
    <property type="match status" value="1"/>
</dbReference>
<dbReference type="InterPro" id="IPR029058">
    <property type="entry name" value="AB_hydrolase_fold"/>
</dbReference>
<keyword evidence="1" id="KW-0378">Hydrolase</keyword>
<dbReference type="PANTHER" id="PTHR16138">
    <property type="entry name" value="MYCOPHENOLIC ACID ACYL-GLUCURONIDE ESTERASE, MITOCHONDRIAL"/>
    <property type="match status" value="1"/>
</dbReference>
<dbReference type="GO" id="GO:0004553">
    <property type="term" value="F:hydrolase activity, hydrolyzing O-glycosyl compounds"/>
    <property type="evidence" value="ECO:0007669"/>
    <property type="project" value="TreeGrafter"/>
</dbReference>
<dbReference type="Pfam" id="PF12146">
    <property type="entry name" value="Hydrolase_4"/>
    <property type="match status" value="2"/>
</dbReference>
<comment type="caution">
    <text evidence="3">The sequence shown here is derived from an EMBL/GenBank/DDBJ whole genome shotgun (WGS) entry which is preliminary data.</text>
</comment>